<keyword evidence="6" id="KW-0249">Electron transport</keyword>
<dbReference type="GO" id="GO:0009055">
    <property type="term" value="F:electron transfer activity"/>
    <property type="evidence" value="ECO:0007669"/>
    <property type="project" value="InterPro"/>
</dbReference>
<dbReference type="GO" id="GO:0033539">
    <property type="term" value="P:fatty acid beta-oxidation using acyl-CoA dehydrogenase"/>
    <property type="evidence" value="ECO:0007669"/>
    <property type="project" value="TreeGrafter"/>
</dbReference>
<dbReference type="Pfam" id="PF00766">
    <property type="entry name" value="ETF_alpha"/>
    <property type="match status" value="1"/>
</dbReference>
<dbReference type="FunFam" id="3.40.50.620:FF:000041">
    <property type="entry name" value="Electron transfer flavoprotein alpha subunit"/>
    <property type="match status" value="1"/>
</dbReference>
<dbReference type="Gene3D" id="3.40.50.1220">
    <property type="entry name" value="TPP-binding domain"/>
    <property type="match status" value="1"/>
</dbReference>
<comment type="subunit">
    <text evidence="2">Heterodimer of an alpha and a beta subunit.</text>
</comment>
<dbReference type="PROSITE" id="PS00696">
    <property type="entry name" value="ETF_ALPHA"/>
    <property type="match status" value="1"/>
</dbReference>
<dbReference type="SUPFAM" id="SSF52467">
    <property type="entry name" value="DHS-like NAD/FAD-binding domain"/>
    <property type="match status" value="1"/>
</dbReference>
<dbReference type="RefSeq" id="WP_118844325.1">
    <property type="nucleotide sequence ID" value="NZ_CP032090.1"/>
</dbReference>
<dbReference type="InterPro" id="IPR001308">
    <property type="entry name" value="ETF_a/FixB"/>
</dbReference>
<dbReference type="InterPro" id="IPR029035">
    <property type="entry name" value="DHS-like_NAD/FAD-binding_dom"/>
</dbReference>
<organism evidence="12 13">
    <name type="scientific">Pseudoalteromonas lipolytica</name>
    <dbReference type="NCBI Taxonomy" id="570156"/>
    <lineage>
        <taxon>Bacteria</taxon>
        <taxon>Pseudomonadati</taxon>
        <taxon>Pseudomonadota</taxon>
        <taxon>Gammaproteobacteria</taxon>
        <taxon>Alteromonadales</taxon>
        <taxon>Pseudoalteromonadaceae</taxon>
        <taxon>Pseudoalteromonas</taxon>
    </lineage>
</organism>
<evidence type="ECO:0000256" key="7">
    <source>
        <dbReference type="ARBA" id="ARBA00025649"/>
    </source>
</evidence>
<comment type="similarity">
    <text evidence="1">Belongs to the ETF alpha-subunit/FixB family.</text>
</comment>
<feature type="binding site" evidence="10">
    <location>
        <position position="278"/>
    </location>
    <ligand>
        <name>FAD</name>
        <dbReference type="ChEBI" id="CHEBI:57692"/>
    </ligand>
</feature>
<dbReference type="EMBL" id="CP032090">
    <property type="protein sequence ID" value="AXV65323.1"/>
    <property type="molecule type" value="Genomic_DNA"/>
</dbReference>
<protein>
    <recommendedName>
        <fullName evidence="8">Electron transfer flavoprotein subunit alpha</fullName>
    </recommendedName>
    <alternativeName>
        <fullName evidence="9">Electron transfer flavoprotein large subunit</fullName>
    </alternativeName>
</protein>
<feature type="binding site" evidence="10">
    <location>
        <begin position="226"/>
        <end position="227"/>
    </location>
    <ligand>
        <name>FAD</name>
        <dbReference type="ChEBI" id="CHEBI:57692"/>
    </ligand>
</feature>
<evidence type="ECO:0000256" key="8">
    <source>
        <dbReference type="ARBA" id="ARBA00068674"/>
    </source>
</evidence>
<dbReference type="InterPro" id="IPR014730">
    <property type="entry name" value="ETF_a/b_N"/>
</dbReference>
<dbReference type="SMART" id="SM00893">
    <property type="entry name" value="ETF"/>
    <property type="match status" value="1"/>
</dbReference>
<dbReference type="PANTHER" id="PTHR43153">
    <property type="entry name" value="ELECTRON TRANSFER FLAVOPROTEIN ALPHA"/>
    <property type="match status" value="1"/>
</dbReference>
<evidence type="ECO:0000256" key="10">
    <source>
        <dbReference type="PIRSR" id="PIRSR000089-1"/>
    </source>
</evidence>
<dbReference type="Gene3D" id="3.40.50.620">
    <property type="entry name" value="HUPs"/>
    <property type="match status" value="1"/>
</dbReference>
<feature type="binding site" evidence="10">
    <location>
        <begin position="257"/>
        <end position="264"/>
    </location>
    <ligand>
        <name>FAD</name>
        <dbReference type="ChEBI" id="CHEBI:57692"/>
    </ligand>
</feature>
<keyword evidence="5 10" id="KW-0274">FAD</keyword>
<evidence type="ECO:0000256" key="9">
    <source>
        <dbReference type="ARBA" id="ARBA00079299"/>
    </source>
</evidence>
<dbReference type="PANTHER" id="PTHR43153:SF1">
    <property type="entry name" value="ELECTRON TRANSFER FLAVOPROTEIN SUBUNIT ALPHA, MITOCHONDRIAL"/>
    <property type="match status" value="1"/>
</dbReference>
<dbReference type="InterPro" id="IPR033947">
    <property type="entry name" value="ETF_alpha_N"/>
</dbReference>
<dbReference type="Proteomes" id="UP000264605">
    <property type="component" value="Chromosome"/>
</dbReference>
<evidence type="ECO:0000259" key="11">
    <source>
        <dbReference type="SMART" id="SM00893"/>
    </source>
</evidence>
<evidence type="ECO:0000256" key="3">
    <source>
        <dbReference type="ARBA" id="ARBA00022448"/>
    </source>
</evidence>
<proteinExistence type="inferred from homology"/>
<evidence type="ECO:0000313" key="12">
    <source>
        <dbReference type="EMBL" id="AXV65323.1"/>
    </source>
</evidence>
<evidence type="ECO:0000256" key="6">
    <source>
        <dbReference type="ARBA" id="ARBA00022982"/>
    </source>
</evidence>
<accession>A0AAD0S0C8</accession>
<dbReference type="KEGG" id="pdj:D0907_08590"/>
<feature type="binding site" evidence="10">
    <location>
        <position position="201"/>
    </location>
    <ligand>
        <name>FAD</name>
        <dbReference type="ChEBI" id="CHEBI:57692"/>
    </ligand>
</feature>
<evidence type="ECO:0000256" key="5">
    <source>
        <dbReference type="ARBA" id="ARBA00022827"/>
    </source>
</evidence>
<dbReference type="PIRSF" id="PIRSF000089">
    <property type="entry name" value="Electra_flavoP_a"/>
    <property type="match status" value="1"/>
</dbReference>
<dbReference type="SUPFAM" id="SSF52402">
    <property type="entry name" value="Adenine nucleotide alpha hydrolases-like"/>
    <property type="match status" value="1"/>
</dbReference>
<comment type="function">
    <text evidence="7">The electron transfer flavoprotein serves as a specific electron acceptor for other dehydrogenases. It transfers the electrons to the main respiratory chain via ETF-ubiquinone oxidoreductase (ETF dehydrogenase).</text>
</comment>
<dbReference type="AlphaFoldDB" id="A0AAD0S0C8"/>
<gene>
    <name evidence="12" type="ORF">D0907_08590</name>
</gene>
<dbReference type="GO" id="GO:0050660">
    <property type="term" value="F:flavin adenine dinucleotide binding"/>
    <property type="evidence" value="ECO:0007669"/>
    <property type="project" value="InterPro"/>
</dbReference>
<dbReference type="InterPro" id="IPR018206">
    <property type="entry name" value="ETF_asu_C_CS"/>
</dbReference>
<evidence type="ECO:0000256" key="4">
    <source>
        <dbReference type="ARBA" id="ARBA00022630"/>
    </source>
</evidence>
<dbReference type="InterPro" id="IPR014731">
    <property type="entry name" value="ETF_asu_C"/>
</dbReference>
<dbReference type="GeneID" id="99505514"/>
<dbReference type="InterPro" id="IPR014729">
    <property type="entry name" value="Rossmann-like_a/b/a_fold"/>
</dbReference>
<feature type="binding site" evidence="10">
    <location>
        <begin position="240"/>
        <end position="244"/>
    </location>
    <ligand>
        <name>FAD</name>
        <dbReference type="ChEBI" id="CHEBI:57692"/>
    </ligand>
</feature>
<evidence type="ECO:0000313" key="13">
    <source>
        <dbReference type="Proteomes" id="UP000264605"/>
    </source>
</evidence>
<sequence length="308" mass="31985">MKTLVIAEHDNGVLKPETHKTMTAAVKLGFDVDLLLAGENLAAMSEKAASIAGVSNVLVADDTAYAHQLAENVADLVLSLSDNYSHIVASATTTGKNFMPRVAALLDVAQISEIIDVIDADTFKRPIYAGNAIATVKSLDTKKVITVRASSFDVAAEQAPVSVSAIDSKGSAGLSEFVSQEQTESERPELTAAPVVISGGRGMQNGENFALLNGIADKLGAAIGASRAAVDAGFVPNDMQVGQTGKIVAPDLYIAVGISGAIQHLAGMKDSKVIVAINKDPDAPIFQVADYGLVADLFDVLPELENAL</sequence>
<reference evidence="12 13" key="1">
    <citation type="submission" date="2018-08" db="EMBL/GenBank/DDBJ databases">
        <title>Draft genome sequence of Pseudoalteromonas donghaensis HJ51.</title>
        <authorList>
            <person name="Oh J."/>
            <person name="Roh D."/>
        </authorList>
    </citation>
    <scope>NUCLEOTIDE SEQUENCE [LARGE SCALE GENOMIC DNA]</scope>
    <source>
        <strain evidence="12 13">HJ51</strain>
    </source>
</reference>
<evidence type="ECO:0000256" key="2">
    <source>
        <dbReference type="ARBA" id="ARBA00011355"/>
    </source>
</evidence>
<keyword evidence="3" id="KW-0813">Transport</keyword>
<dbReference type="CDD" id="cd01715">
    <property type="entry name" value="ETF_alpha"/>
    <property type="match status" value="1"/>
</dbReference>
<dbReference type="Pfam" id="PF01012">
    <property type="entry name" value="ETF"/>
    <property type="match status" value="1"/>
</dbReference>
<dbReference type="FunFam" id="3.40.50.1220:FF:000001">
    <property type="entry name" value="Electron transfer flavoprotein, alpha subunit"/>
    <property type="match status" value="1"/>
</dbReference>
<name>A0AAD0S0C8_9GAMM</name>
<keyword evidence="4" id="KW-0285">Flavoprotein</keyword>
<evidence type="ECO:0000256" key="1">
    <source>
        <dbReference type="ARBA" id="ARBA00005817"/>
    </source>
</evidence>
<feature type="domain" description="Electron transfer flavoprotein alpha/beta-subunit N-terminal" evidence="11">
    <location>
        <begin position="3"/>
        <end position="181"/>
    </location>
</feature>
<comment type="cofactor">
    <cofactor evidence="10">
        <name>FAD</name>
        <dbReference type="ChEBI" id="CHEBI:57692"/>
    </cofactor>
    <text evidence="10">Binds 1 FAD per dimer.</text>
</comment>